<accession>A0A2S4LAC4</accession>
<feature type="region of interest" description="Disordered" evidence="1">
    <location>
        <begin position="80"/>
        <end position="139"/>
    </location>
</feature>
<evidence type="ECO:0000313" key="2">
    <source>
        <dbReference type="EMBL" id="POR39341.1"/>
    </source>
</evidence>
<dbReference type="AlphaFoldDB" id="A0A2S4LAC4"/>
<keyword evidence="3" id="KW-1185">Reference proteome</keyword>
<protein>
    <submittedName>
        <fullName evidence="2">Uncharacterized protein</fullName>
    </submittedName>
</protein>
<dbReference type="Proteomes" id="UP000237481">
    <property type="component" value="Unassembled WGS sequence"/>
</dbReference>
<name>A0A2S4LAC4_9HYPO</name>
<feature type="compositionally biased region" description="Basic and acidic residues" evidence="1">
    <location>
        <begin position="367"/>
        <end position="393"/>
    </location>
</feature>
<evidence type="ECO:0000313" key="3">
    <source>
        <dbReference type="Proteomes" id="UP000237481"/>
    </source>
</evidence>
<organism evidence="2 3">
    <name type="scientific">Tolypocladium paradoxum</name>
    <dbReference type="NCBI Taxonomy" id="94208"/>
    <lineage>
        <taxon>Eukaryota</taxon>
        <taxon>Fungi</taxon>
        <taxon>Dikarya</taxon>
        <taxon>Ascomycota</taxon>
        <taxon>Pezizomycotina</taxon>
        <taxon>Sordariomycetes</taxon>
        <taxon>Hypocreomycetidae</taxon>
        <taxon>Hypocreales</taxon>
        <taxon>Ophiocordycipitaceae</taxon>
        <taxon>Tolypocladium</taxon>
    </lineage>
</organism>
<dbReference type="InterPro" id="IPR011011">
    <property type="entry name" value="Znf_FYVE_PHD"/>
</dbReference>
<dbReference type="SUPFAM" id="SSF57903">
    <property type="entry name" value="FYVE/PHD zinc finger"/>
    <property type="match status" value="1"/>
</dbReference>
<evidence type="ECO:0000256" key="1">
    <source>
        <dbReference type="SAM" id="MobiDB-lite"/>
    </source>
</evidence>
<dbReference type="EMBL" id="PKSG01000045">
    <property type="protein sequence ID" value="POR39341.1"/>
    <property type="molecule type" value="Genomic_DNA"/>
</dbReference>
<reference evidence="2 3" key="1">
    <citation type="submission" date="2018-01" db="EMBL/GenBank/DDBJ databases">
        <title>Harnessing the power of phylogenomics to disentangle the directionality and signatures of interkingdom host jumping in the parasitic fungal genus Tolypocladium.</title>
        <authorList>
            <person name="Quandt C.A."/>
            <person name="Patterson W."/>
            <person name="Spatafora J.W."/>
        </authorList>
    </citation>
    <scope>NUCLEOTIDE SEQUENCE [LARGE SCALE GENOMIC DNA]</scope>
    <source>
        <strain evidence="2 3">NRBC 100945</strain>
    </source>
</reference>
<proteinExistence type="predicted"/>
<feature type="region of interest" description="Disordered" evidence="1">
    <location>
        <begin position="367"/>
        <end position="400"/>
    </location>
</feature>
<gene>
    <name evidence="2" type="ORF">TPAR_00449</name>
</gene>
<feature type="non-terminal residue" evidence="2">
    <location>
        <position position="1"/>
    </location>
</feature>
<dbReference type="OrthoDB" id="5370011at2759"/>
<comment type="caution">
    <text evidence="2">The sequence shown here is derived from an EMBL/GenBank/DDBJ whole genome shotgun (WGS) entry which is preliminary data.</text>
</comment>
<sequence>PRWHSSLESGKAAIDSLLLPPPAGRVTLPWHEPCALALSCHRSVRPFASLPRLITWPFGLAQPNPCHCNSSPATAIPPLQVPTMSSPARQGPSVPREEKEKKGLGKVPSKIHVALKKGESSSSTAGKKEPATASKATAFSTAAEARARYEGMEGVTKLARSQLFEQRAKKLAERYGLEIKASDWQSVADDDTVLRIDKQIRIRVRRTCHRCNVTFAAAQECPNCQHVRCAKCTRYPPKRTEAERLASHRRRDAILKANKENPPIVADYSYADKGIVLTRPSKTGGQDLVHKKPRQRVRRNCHECQTLFMAGSKKCEDCGHVRCTDCPRDPPKKDKYPFGYPGDAFGPNSIPRYECERCETLFPPDAEHGTVCKKCGREKSDDSPRALPRKVEPEPDPEVLKMIQSKLDRLKVAA</sequence>